<dbReference type="SFLD" id="SFLDG00358">
    <property type="entry name" value="Main_(cytGST)"/>
    <property type="match status" value="1"/>
</dbReference>
<dbReference type="PROSITE" id="PS50404">
    <property type="entry name" value="GST_NTER"/>
    <property type="match status" value="1"/>
</dbReference>
<dbReference type="AlphaFoldDB" id="A0A0K6GY46"/>
<dbReference type="GO" id="GO:0005737">
    <property type="term" value="C:cytoplasm"/>
    <property type="evidence" value="ECO:0007669"/>
    <property type="project" value="TreeGrafter"/>
</dbReference>
<sequence length="218" mass="23539">MITLYGSPISPFYNKVKIALIEKGVNYEEVLAPPSQEEPFLAKSPMGKIPYVEVNGHPIAESAVILEWLEDAYPTASLLPPTPNGRARARELATLLDQYAFGSCKPLIDHLLFQAPLSEDSRGAALAGIERALAAMVRRRASESTWLAGDCFGYADISAAAILPALSFASRRLGSQDLVAQLPGLPAYLDQLRQRPSVARAWADRDAQLATLLAGHNG</sequence>
<dbReference type="PROSITE" id="PS50405">
    <property type="entry name" value="GST_CTER"/>
    <property type="match status" value="1"/>
</dbReference>
<dbReference type="EMBL" id="CYHA01000003">
    <property type="protein sequence ID" value="CUA83500.1"/>
    <property type="molecule type" value="Genomic_DNA"/>
</dbReference>
<name>A0A0K6GY46_9NEIS</name>
<feature type="domain" description="GST C-terminal" evidence="2">
    <location>
        <begin position="82"/>
        <end position="213"/>
    </location>
</feature>
<dbReference type="Proteomes" id="UP000243535">
    <property type="component" value="Unassembled WGS sequence"/>
</dbReference>
<gene>
    <name evidence="3" type="ORF">Ga0061063_1775</name>
</gene>
<reference evidence="4" key="1">
    <citation type="submission" date="2015-08" db="EMBL/GenBank/DDBJ databases">
        <authorList>
            <person name="Varghese N."/>
        </authorList>
    </citation>
    <scope>NUCLEOTIDE SEQUENCE [LARGE SCALE GENOMIC DNA]</scope>
    <source>
        <strain evidence="4">DSM 17901</strain>
    </source>
</reference>
<dbReference type="Pfam" id="PF13417">
    <property type="entry name" value="GST_N_3"/>
    <property type="match status" value="1"/>
</dbReference>
<evidence type="ECO:0000259" key="1">
    <source>
        <dbReference type="PROSITE" id="PS50404"/>
    </source>
</evidence>
<dbReference type="InterPro" id="IPR040079">
    <property type="entry name" value="Glutathione_S-Trfase"/>
</dbReference>
<keyword evidence="4" id="KW-1185">Reference proteome</keyword>
<evidence type="ECO:0000259" key="2">
    <source>
        <dbReference type="PROSITE" id="PS50405"/>
    </source>
</evidence>
<dbReference type="InterPro" id="IPR036249">
    <property type="entry name" value="Thioredoxin-like_sf"/>
</dbReference>
<evidence type="ECO:0000313" key="4">
    <source>
        <dbReference type="Proteomes" id="UP000243535"/>
    </source>
</evidence>
<dbReference type="CDD" id="cd00570">
    <property type="entry name" value="GST_N_family"/>
    <property type="match status" value="1"/>
</dbReference>
<dbReference type="SUPFAM" id="SSF52833">
    <property type="entry name" value="Thioredoxin-like"/>
    <property type="match status" value="1"/>
</dbReference>
<protein>
    <submittedName>
        <fullName evidence="3">Glutathione S-transferase</fullName>
    </submittedName>
</protein>
<dbReference type="SFLD" id="SFLDS00019">
    <property type="entry name" value="Glutathione_Transferase_(cytos"/>
    <property type="match status" value="1"/>
</dbReference>
<dbReference type="Gene3D" id="1.20.1050.10">
    <property type="match status" value="1"/>
</dbReference>
<organism evidence="3 4">
    <name type="scientific">Gulbenkiania indica</name>
    <dbReference type="NCBI Taxonomy" id="375574"/>
    <lineage>
        <taxon>Bacteria</taxon>
        <taxon>Pseudomonadati</taxon>
        <taxon>Pseudomonadota</taxon>
        <taxon>Betaproteobacteria</taxon>
        <taxon>Neisseriales</taxon>
        <taxon>Chromobacteriaceae</taxon>
        <taxon>Gulbenkiania</taxon>
    </lineage>
</organism>
<feature type="domain" description="GST N-terminal" evidence="1">
    <location>
        <begin position="1"/>
        <end position="77"/>
    </location>
</feature>
<dbReference type="RefSeq" id="WP_054285235.1">
    <property type="nucleotide sequence ID" value="NZ_CYHA01000003.1"/>
</dbReference>
<dbReference type="OrthoDB" id="5242791at2"/>
<dbReference type="STRING" id="375574.GCA_001418035_01567"/>
<accession>A0A0K6GY46</accession>
<dbReference type="Pfam" id="PF13410">
    <property type="entry name" value="GST_C_2"/>
    <property type="match status" value="1"/>
</dbReference>
<dbReference type="SUPFAM" id="SSF47616">
    <property type="entry name" value="GST C-terminal domain-like"/>
    <property type="match status" value="1"/>
</dbReference>
<dbReference type="PANTHER" id="PTHR43968:SF6">
    <property type="entry name" value="GLUTATHIONE S-TRANSFERASE OMEGA"/>
    <property type="match status" value="1"/>
</dbReference>
<proteinExistence type="predicted"/>
<dbReference type="InterPro" id="IPR036282">
    <property type="entry name" value="Glutathione-S-Trfase_C_sf"/>
</dbReference>
<dbReference type="InterPro" id="IPR010987">
    <property type="entry name" value="Glutathione-S-Trfase_C-like"/>
</dbReference>
<evidence type="ECO:0000313" key="3">
    <source>
        <dbReference type="EMBL" id="CUA83500.1"/>
    </source>
</evidence>
<keyword evidence="3" id="KW-0808">Transferase</keyword>
<dbReference type="Gene3D" id="3.40.30.10">
    <property type="entry name" value="Glutaredoxin"/>
    <property type="match status" value="1"/>
</dbReference>
<dbReference type="InterPro" id="IPR050983">
    <property type="entry name" value="GST_Omega/HSP26"/>
</dbReference>
<dbReference type="InterPro" id="IPR004045">
    <property type="entry name" value="Glutathione_S-Trfase_N"/>
</dbReference>
<dbReference type="GO" id="GO:0016740">
    <property type="term" value="F:transferase activity"/>
    <property type="evidence" value="ECO:0007669"/>
    <property type="project" value="UniProtKB-KW"/>
</dbReference>
<dbReference type="PANTHER" id="PTHR43968">
    <property type="match status" value="1"/>
</dbReference>